<dbReference type="HOGENOM" id="CLU_1160925_0_0_1"/>
<evidence type="ECO:0000256" key="3">
    <source>
        <dbReference type="SAM" id="MobiDB-lite"/>
    </source>
</evidence>
<feature type="compositionally biased region" description="Low complexity" evidence="3">
    <location>
        <begin position="169"/>
        <end position="183"/>
    </location>
</feature>
<organism evidence="5 6">
    <name type="scientific">Baudoinia panamericana (strain UAMH 10762)</name>
    <name type="common">Angels' share fungus</name>
    <name type="synonym">Baudoinia compniacensis (strain UAMH 10762)</name>
    <dbReference type="NCBI Taxonomy" id="717646"/>
    <lineage>
        <taxon>Eukaryota</taxon>
        <taxon>Fungi</taxon>
        <taxon>Dikarya</taxon>
        <taxon>Ascomycota</taxon>
        <taxon>Pezizomycotina</taxon>
        <taxon>Dothideomycetes</taxon>
        <taxon>Dothideomycetidae</taxon>
        <taxon>Mycosphaerellales</taxon>
        <taxon>Teratosphaeriaceae</taxon>
        <taxon>Baudoinia</taxon>
    </lineage>
</organism>
<evidence type="ECO:0000313" key="5">
    <source>
        <dbReference type="EMBL" id="EMC91986.1"/>
    </source>
</evidence>
<dbReference type="eggNOG" id="KOG1657">
    <property type="taxonomic scope" value="Eukaryota"/>
</dbReference>
<evidence type="ECO:0000256" key="1">
    <source>
        <dbReference type="ARBA" id="ARBA00004123"/>
    </source>
</evidence>
<dbReference type="InterPro" id="IPR003958">
    <property type="entry name" value="CBFA_NFYB_domain"/>
</dbReference>
<dbReference type="STRING" id="717646.M2M5S8"/>
<dbReference type="GeneID" id="19113727"/>
<sequence>MPYNNTPITPSKEITGTTALPLARVKKIIAVDDDIGQVSNNAAFVITVATEMFLQHLVEQAYNIVKSERKPRRNLQYRDVANAVARVENLEFLTDVVPKSMTYKQAQQRQQRQQLEPGQAQLDVTTDETYKPILEKYAQVEREQEEKVNQIMEEQFGPRRKEPEPEPQATNGANADAGAGASNGHEDMDLDEEYSDDLGDVSGEGDGEEVPEEIRWKRGDDDEDEDDDDEDEDEDEKME</sequence>
<dbReference type="OrthoDB" id="636685at2759"/>
<dbReference type="SUPFAM" id="SSF47113">
    <property type="entry name" value="Histone-fold"/>
    <property type="match status" value="1"/>
</dbReference>
<name>M2M5S8_BAUPA</name>
<dbReference type="OMA" id="AKCDPEH"/>
<dbReference type="KEGG" id="bcom:BAUCODRAFT_39142"/>
<gene>
    <name evidence="5" type="ORF">BAUCODRAFT_39142</name>
</gene>
<dbReference type="PANTHER" id="PTHR10252:SF54">
    <property type="entry name" value="CHROMATIN ACCESSIBILITY COMPLEX PROTEIN 1"/>
    <property type="match status" value="1"/>
</dbReference>
<evidence type="ECO:0000259" key="4">
    <source>
        <dbReference type="Pfam" id="PF00808"/>
    </source>
</evidence>
<dbReference type="Gene3D" id="1.10.20.10">
    <property type="entry name" value="Histone, subunit A"/>
    <property type="match status" value="1"/>
</dbReference>
<dbReference type="Pfam" id="PF00808">
    <property type="entry name" value="CBFD_NFYB_HMF"/>
    <property type="match status" value="1"/>
</dbReference>
<dbReference type="AlphaFoldDB" id="M2M5S8"/>
<feature type="region of interest" description="Disordered" evidence="3">
    <location>
        <begin position="155"/>
        <end position="239"/>
    </location>
</feature>
<evidence type="ECO:0000256" key="2">
    <source>
        <dbReference type="ARBA" id="ARBA00023242"/>
    </source>
</evidence>
<dbReference type="InterPro" id="IPR050568">
    <property type="entry name" value="Transcr_DNA_Rep_Reg"/>
</dbReference>
<dbReference type="CDD" id="cd23645">
    <property type="entry name" value="HFD_Dpb3-like"/>
    <property type="match status" value="1"/>
</dbReference>
<keyword evidence="6" id="KW-1185">Reference proteome</keyword>
<dbReference type="RefSeq" id="XP_007680961.1">
    <property type="nucleotide sequence ID" value="XM_007682771.1"/>
</dbReference>
<accession>M2M5S8</accession>
<reference evidence="5 6" key="1">
    <citation type="journal article" date="2012" name="PLoS Pathog.">
        <title>Diverse lifestyles and strategies of plant pathogenesis encoded in the genomes of eighteen Dothideomycetes fungi.</title>
        <authorList>
            <person name="Ohm R.A."/>
            <person name="Feau N."/>
            <person name="Henrissat B."/>
            <person name="Schoch C.L."/>
            <person name="Horwitz B.A."/>
            <person name="Barry K.W."/>
            <person name="Condon B.J."/>
            <person name="Copeland A.C."/>
            <person name="Dhillon B."/>
            <person name="Glaser F."/>
            <person name="Hesse C.N."/>
            <person name="Kosti I."/>
            <person name="LaButti K."/>
            <person name="Lindquist E.A."/>
            <person name="Lucas S."/>
            <person name="Salamov A.A."/>
            <person name="Bradshaw R.E."/>
            <person name="Ciuffetti L."/>
            <person name="Hamelin R.C."/>
            <person name="Kema G.H.J."/>
            <person name="Lawrence C."/>
            <person name="Scott J.A."/>
            <person name="Spatafora J.W."/>
            <person name="Turgeon B.G."/>
            <person name="de Wit P.J.G.M."/>
            <person name="Zhong S."/>
            <person name="Goodwin S.B."/>
            <person name="Grigoriev I.V."/>
        </authorList>
    </citation>
    <scope>NUCLEOTIDE SEQUENCE [LARGE SCALE GENOMIC DNA]</scope>
    <source>
        <strain evidence="5 6">UAMH 10762</strain>
    </source>
</reference>
<comment type="subcellular location">
    <subcellularLocation>
        <location evidence="1">Nucleus</location>
    </subcellularLocation>
</comment>
<dbReference type="EMBL" id="KB445563">
    <property type="protein sequence ID" value="EMC91986.1"/>
    <property type="molecule type" value="Genomic_DNA"/>
</dbReference>
<feature type="compositionally biased region" description="Acidic residues" evidence="3">
    <location>
        <begin position="188"/>
        <end position="211"/>
    </location>
</feature>
<evidence type="ECO:0000313" key="6">
    <source>
        <dbReference type="Proteomes" id="UP000011761"/>
    </source>
</evidence>
<dbReference type="InterPro" id="IPR009072">
    <property type="entry name" value="Histone-fold"/>
</dbReference>
<dbReference type="GO" id="GO:0046982">
    <property type="term" value="F:protein heterodimerization activity"/>
    <property type="evidence" value="ECO:0007669"/>
    <property type="project" value="InterPro"/>
</dbReference>
<proteinExistence type="predicted"/>
<dbReference type="PANTHER" id="PTHR10252">
    <property type="entry name" value="HISTONE-LIKE TRANSCRIPTION FACTOR CCAAT-RELATED"/>
    <property type="match status" value="1"/>
</dbReference>
<dbReference type="Proteomes" id="UP000011761">
    <property type="component" value="Unassembled WGS sequence"/>
</dbReference>
<dbReference type="GO" id="GO:0006261">
    <property type="term" value="P:DNA-templated DNA replication"/>
    <property type="evidence" value="ECO:0007669"/>
    <property type="project" value="TreeGrafter"/>
</dbReference>
<feature type="domain" description="Transcription factor CBF/NF-Y/archaeal histone" evidence="4">
    <location>
        <begin position="19"/>
        <end position="84"/>
    </location>
</feature>
<keyword evidence="2" id="KW-0539">Nucleus</keyword>
<protein>
    <recommendedName>
        <fullName evidence="4">Transcription factor CBF/NF-Y/archaeal histone domain-containing protein</fullName>
    </recommendedName>
</protein>
<dbReference type="GO" id="GO:0008623">
    <property type="term" value="C:CHRAC"/>
    <property type="evidence" value="ECO:0007669"/>
    <property type="project" value="TreeGrafter"/>
</dbReference>
<feature type="compositionally biased region" description="Acidic residues" evidence="3">
    <location>
        <begin position="221"/>
        <end position="239"/>
    </location>
</feature>